<dbReference type="STRING" id="1036779.SAMN04515666_11648"/>
<dbReference type="GO" id="GO:0003700">
    <property type="term" value="F:DNA-binding transcription factor activity"/>
    <property type="evidence" value="ECO:0007669"/>
    <property type="project" value="InterPro"/>
</dbReference>
<dbReference type="Gene3D" id="3.40.190.10">
    <property type="entry name" value="Periplasmic binding protein-like II"/>
    <property type="match status" value="2"/>
</dbReference>
<dbReference type="AlphaFoldDB" id="A0A1H8A013"/>
<dbReference type="PROSITE" id="PS50931">
    <property type="entry name" value="HTH_LYSR"/>
    <property type="match status" value="1"/>
</dbReference>
<protein>
    <submittedName>
        <fullName evidence="6">DNA-binding transcriptional regulator, LysR family</fullName>
    </submittedName>
</protein>
<gene>
    <name evidence="6" type="ORF">SAMN04515666_11648</name>
</gene>
<accession>A0A1H8A013</accession>
<dbReference type="SUPFAM" id="SSF53850">
    <property type="entry name" value="Periplasmic binding protein-like II"/>
    <property type="match status" value="1"/>
</dbReference>
<keyword evidence="7" id="KW-1185">Reference proteome</keyword>
<dbReference type="PANTHER" id="PTHR30579:SF7">
    <property type="entry name" value="HTH-TYPE TRANSCRIPTIONAL REGULATOR LRHA-RELATED"/>
    <property type="match status" value="1"/>
</dbReference>
<dbReference type="RefSeq" id="WP_091842871.1">
    <property type="nucleotide sequence ID" value="NZ_FOAN01000016.1"/>
</dbReference>
<sequence length="294" mass="31556">MSANFDMDALRAMVVGVELGSFARAATQLGRSQSAISMQLKKLEEQARRPLFRRDGRGLVPTEAGEALLSYARQIIALNDEAAAAVGNSAGAATVRLGLPQDFFEDVMPEVLGLFSQQRPNSHLEVRAGRNYALEEEVQAGRLDVALAFFKAGSSTAGTHVATLPLVWLAAETMRRPGAAELPLVLFDHPCLFRQTALQTLDRQRLRWRLALTTPSLPGLWAALGAGHGVSVRSRHRLPDTVRDVGVEHDLPDLPPIEVRLLASGARTPAAGALLDIATDVVRRLIAEPAAAAG</sequence>
<evidence type="ECO:0000256" key="2">
    <source>
        <dbReference type="ARBA" id="ARBA00023015"/>
    </source>
</evidence>
<dbReference type="InterPro" id="IPR050176">
    <property type="entry name" value="LTTR"/>
</dbReference>
<evidence type="ECO:0000256" key="3">
    <source>
        <dbReference type="ARBA" id="ARBA00023125"/>
    </source>
</evidence>
<evidence type="ECO:0000259" key="5">
    <source>
        <dbReference type="PROSITE" id="PS50931"/>
    </source>
</evidence>
<organism evidence="6 7">
    <name type="scientific">Bosea lupini</name>
    <dbReference type="NCBI Taxonomy" id="1036779"/>
    <lineage>
        <taxon>Bacteria</taxon>
        <taxon>Pseudomonadati</taxon>
        <taxon>Pseudomonadota</taxon>
        <taxon>Alphaproteobacteria</taxon>
        <taxon>Hyphomicrobiales</taxon>
        <taxon>Boseaceae</taxon>
        <taxon>Bosea</taxon>
    </lineage>
</organism>
<dbReference type="GO" id="GO:0003677">
    <property type="term" value="F:DNA binding"/>
    <property type="evidence" value="ECO:0007669"/>
    <property type="project" value="UniProtKB-KW"/>
</dbReference>
<dbReference type="PANTHER" id="PTHR30579">
    <property type="entry name" value="TRANSCRIPTIONAL REGULATOR"/>
    <property type="match status" value="1"/>
</dbReference>
<proteinExistence type="inferred from homology"/>
<dbReference type="InterPro" id="IPR036388">
    <property type="entry name" value="WH-like_DNA-bd_sf"/>
</dbReference>
<feature type="domain" description="HTH lysR-type" evidence="5">
    <location>
        <begin position="5"/>
        <end position="62"/>
    </location>
</feature>
<evidence type="ECO:0000256" key="1">
    <source>
        <dbReference type="ARBA" id="ARBA00009437"/>
    </source>
</evidence>
<dbReference type="Proteomes" id="UP000199664">
    <property type="component" value="Unassembled WGS sequence"/>
</dbReference>
<dbReference type="Gene3D" id="1.10.10.10">
    <property type="entry name" value="Winged helix-like DNA-binding domain superfamily/Winged helix DNA-binding domain"/>
    <property type="match status" value="1"/>
</dbReference>
<keyword evidence="2" id="KW-0805">Transcription regulation</keyword>
<dbReference type="Pfam" id="PF00126">
    <property type="entry name" value="HTH_1"/>
    <property type="match status" value="1"/>
</dbReference>
<dbReference type="EMBL" id="FOAN01000016">
    <property type="protein sequence ID" value="SEM62907.1"/>
    <property type="molecule type" value="Genomic_DNA"/>
</dbReference>
<name>A0A1H8A013_9HYPH</name>
<dbReference type="InterPro" id="IPR005119">
    <property type="entry name" value="LysR_subst-bd"/>
</dbReference>
<keyword evidence="3 6" id="KW-0238">DNA-binding</keyword>
<dbReference type="PRINTS" id="PR00039">
    <property type="entry name" value="HTHLYSR"/>
</dbReference>
<dbReference type="InterPro" id="IPR036390">
    <property type="entry name" value="WH_DNA-bd_sf"/>
</dbReference>
<keyword evidence="4" id="KW-0804">Transcription</keyword>
<dbReference type="Pfam" id="PF03466">
    <property type="entry name" value="LysR_substrate"/>
    <property type="match status" value="1"/>
</dbReference>
<evidence type="ECO:0000313" key="6">
    <source>
        <dbReference type="EMBL" id="SEM62907.1"/>
    </source>
</evidence>
<dbReference type="OrthoDB" id="1631201at2"/>
<evidence type="ECO:0000313" key="7">
    <source>
        <dbReference type="Proteomes" id="UP000199664"/>
    </source>
</evidence>
<comment type="similarity">
    <text evidence="1">Belongs to the LysR transcriptional regulatory family.</text>
</comment>
<dbReference type="FunFam" id="1.10.10.10:FF:000001">
    <property type="entry name" value="LysR family transcriptional regulator"/>
    <property type="match status" value="1"/>
</dbReference>
<dbReference type="InterPro" id="IPR000847">
    <property type="entry name" value="LysR_HTH_N"/>
</dbReference>
<evidence type="ECO:0000256" key="4">
    <source>
        <dbReference type="ARBA" id="ARBA00023163"/>
    </source>
</evidence>
<dbReference type="SUPFAM" id="SSF46785">
    <property type="entry name" value="Winged helix' DNA-binding domain"/>
    <property type="match status" value="1"/>
</dbReference>
<reference evidence="7" key="1">
    <citation type="submission" date="2016-10" db="EMBL/GenBank/DDBJ databases">
        <authorList>
            <person name="Varghese N."/>
            <person name="Submissions S."/>
        </authorList>
    </citation>
    <scope>NUCLEOTIDE SEQUENCE [LARGE SCALE GENOMIC DNA]</scope>
    <source>
        <strain evidence="7">LMG 26383,CCUG 61248,R- 45681</strain>
    </source>
</reference>